<dbReference type="AlphaFoldDB" id="A0A520MNZ0"/>
<dbReference type="GO" id="GO:0003677">
    <property type="term" value="F:DNA binding"/>
    <property type="evidence" value="ECO:0007669"/>
    <property type="project" value="UniProtKB-KW"/>
</dbReference>
<evidence type="ECO:0000259" key="6">
    <source>
        <dbReference type="SMART" id="SM00363"/>
    </source>
</evidence>
<dbReference type="GO" id="GO:0034605">
    <property type="term" value="P:cellular response to heat"/>
    <property type="evidence" value="ECO:0007669"/>
    <property type="project" value="InterPro"/>
</dbReference>
<dbReference type="Proteomes" id="UP000315889">
    <property type="component" value="Unassembled WGS sequence"/>
</dbReference>
<keyword evidence="2 4" id="KW-0694">RNA-binding</keyword>
<reference evidence="7 8" key="1">
    <citation type="submission" date="2019-02" db="EMBL/GenBank/DDBJ databases">
        <title>Prokaryotic population dynamics and viral predation in marine succession experiment using metagenomics: the confinement effect.</title>
        <authorList>
            <person name="Haro-Moreno J.M."/>
            <person name="Rodriguez-Valera F."/>
            <person name="Lopez-Perez M."/>
        </authorList>
    </citation>
    <scope>NUCLEOTIDE SEQUENCE [LARGE SCALE GENOMIC DNA]</scope>
    <source>
        <strain evidence="7">MED-G170</strain>
    </source>
</reference>
<feature type="domain" description="RNA-binding S4" evidence="6">
    <location>
        <begin position="4"/>
        <end position="67"/>
    </location>
</feature>
<evidence type="ECO:0000256" key="1">
    <source>
        <dbReference type="ARBA" id="ARBA00008396"/>
    </source>
</evidence>
<dbReference type="Gene3D" id="3.10.290.10">
    <property type="entry name" value="RNA-binding S4 domain"/>
    <property type="match status" value="1"/>
</dbReference>
<dbReference type="InterPro" id="IPR002942">
    <property type="entry name" value="S4_RNA-bd"/>
</dbReference>
<dbReference type="SMART" id="SM00363">
    <property type="entry name" value="S4"/>
    <property type="match status" value="1"/>
</dbReference>
<evidence type="ECO:0000256" key="5">
    <source>
        <dbReference type="SAM" id="MobiDB-lite"/>
    </source>
</evidence>
<proteinExistence type="inferred from homology"/>
<feature type="region of interest" description="Disordered" evidence="5">
    <location>
        <begin position="74"/>
        <end position="124"/>
    </location>
</feature>
<dbReference type="InterPro" id="IPR025708">
    <property type="entry name" value="HSP15"/>
</dbReference>
<sequence>MLKIRLDKWLWAARLYKTRVLAKTAIDNGKVHVAGQKTKPSRIVEVGEQLRIRRGEDEKTITVLALSEHRRGAPEAQSLYEETQESISKREEKSAKRKAFYDSAPASVRPNKKQRRQIHRFLKN</sequence>
<dbReference type="PIRSF" id="PIRSF016821">
    <property type="entry name" value="HSP15"/>
    <property type="match status" value="1"/>
</dbReference>
<comment type="caution">
    <text evidence="7">The sequence shown here is derived from an EMBL/GenBank/DDBJ whole genome shotgun (WGS) entry which is preliminary data.</text>
</comment>
<protein>
    <recommendedName>
        <fullName evidence="4">Heat shock protein 15</fullName>
    </recommendedName>
</protein>
<dbReference type="InterPro" id="IPR036986">
    <property type="entry name" value="S4_RNA-bd_sf"/>
</dbReference>
<feature type="compositionally biased region" description="Basic residues" evidence="5">
    <location>
        <begin position="110"/>
        <end position="124"/>
    </location>
</feature>
<dbReference type="SUPFAM" id="SSF55174">
    <property type="entry name" value="Alpha-L RNA-binding motif"/>
    <property type="match status" value="1"/>
</dbReference>
<dbReference type="CDD" id="cd00165">
    <property type="entry name" value="S4"/>
    <property type="match status" value="1"/>
</dbReference>
<evidence type="ECO:0000256" key="3">
    <source>
        <dbReference type="ARBA" id="ARBA00023125"/>
    </source>
</evidence>
<dbReference type="Pfam" id="PF01479">
    <property type="entry name" value="S4"/>
    <property type="match status" value="1"/>
</dbReference>
<accession>A0A520MNZ0</accession>
<evidence type="ECO:0000313" key="7">
    <source>
        <dbReference type="EMBL" id="RZO22927.1"/>
    </source>
</evidence>
<name>A0A520MNZ0_9GAMM</name>
<gene>
    <name evidence="7" type="ORF">EVB03_00770</name>
</gene>
<dbReference type="GO" id="GO:0043023">
    <property type="term" value="F:ribosomal large subunit binding"/>
    <property type="evidence" value="ECO:0007669"/>
    <property type="project" value="InterPro"/>
</dbReference>
<evidence type="ECO:0000313" key="8">
    <source>
        <dbReference type="Proteomes" id="UP000315889"/>
    </source>
</evidence>
<dbReference type="PROSITE" id="PS50889">
    <property type="entry name" value="S4"/>
    <property type="match status" value="1"/>
</dbReference>
<evidence type="ECO:0000256" key="2">
    <source>
        <dbReference type="ARBA" id="ARBA00022884"/>
    </source>
</evidence>
<dbReference type="GO" id="GO:0003727">
    <property type="term" value="F:single-stranded RNA binding"/>
    <property type="evidence" value="ECO:0007669"/>
    <property type="project" value="InterPro"/>
</dbReference>
<dbReference type="EMBL" id="SHBP01000001">
    <property type="protein sequence ID" value="RZO22927.1"/>
    <property type="molecule type" value="Genomic_DNA"/>
</dbReference>
<evidence type="ECO:0000256" key="4">
    <source>
        <dbReference type="PIRNR" id="PIRNR016821"/>
    </source>
</evidence>
<comment type="similarity">
    <text evidence="1 4">Belongs to the HSP15 family.</text>
</comment>
<keyword evidence="3 4" id="KW-0238">DNA-binding</keyword>
<organism evidence="7 8">
    <name type="scientific">SAR92 clade bacterium</name>
    <dbReference type="NCBI Taxonomy" id="2315479"/>
    <lineage>
        <taxon>Bacteria</taxon>
        <taxon>Pseudomonadati</taxon>
        <taxon>Pseudomonadota</taxon>
        <taxon>Gammaproteobacteria</taxon>
        <taxon>Cellvibrionales</taxon>
        <taxon>Porticoccaceae</taxon>
        <taxon>SAR92 clade</taxon>
    </lineage>
</organism>